<dbReference type="EMBL" id="LAZR01010330">
    <property type="protein sequence ID" value="KKM67538.1"/>
    <property type="molecule type" value="Genomic_DNA"/>
</dbReference>
<sequence length="70" mass="8139">MTDETEKLVELIKWLRTVREDLTKIKDTKNGEGGEYNFYDSWNEAHNGIQGMIKQLKIVIGDELCKVPQK</sequence>
<dbReference type="AlphaFoldDB" id="A0A0F9JD84"/>
<proteinExistence type="predicted"/>
<reference evidence="1" key="1">
    <citation type="journal article" date="2015" name="Nature">
        <title>Complex archaea that bridge the gap between prokaryotes and eukaryotes.</title>
        <authorList>
            <person name="Spang A."/>
            <person name="Saw J.H."/>
            <person name="Jorgensen S.L."/>
            <person name="Zaremba-Niedzwiedzka K."/>
            <person name="Martijn J."/>
            <person name="Lind A.E."/>
            <person name="van Eijk R."/>
            <person name="Schleper C."/>
            <person name="Guy L."/>
            <person name="Ettema T.J."/>
        </authorList>
    </citation>
    <scope>NUCLEOTIDE SEQUENCE</scope>
</reference>
<protein>
    <submittedName>
        <fullName evidence="1">Uncharacterized protein</fullName>
    </submittedName>
</protein>
<comment type="caution">
    <text evidence="1">The sequence shown here is derived from an EMBL/GenBank/DDBJ whole genome shotgun (WGS) entry which is preliminary data.</text>
</comment>
<evidence type="ECO:0000313" key="1">
    <source>
        <dbReference type="EMBL" id="KKM67538.1"/>
    </source>
</evidence>
<gene>
    <name evidence="1" type="ORF">LCGC14_1470000</name>
</gene>
<accession>A0A0F9JD84</accession>
<organism evidence="1">
    <name type="scientific">marine sediment metagenome</name>
    <dbReference type="NCBI Taxonomy" id="412755"/>
    <lineage>
        <taxon>unclassified sequences</taxon>
        <taxon>metagenomes</taxon>
        <taxon>ecological metagenomes</taxon>
    </lineage>
</organism>
<name>A0A0F9JD84_9ZZZZ</name>